<feature type="domain" description="Glycoside hydrolase family 20 catalytic" evidence="10">
    <location>
        <begin position="156"/>
        <end position="418"/>
    </location>
</feature>
<dbReference type="GO" id="GO:0030203">
    <property type="term" value="P:glycosaminoglycan metabolic process"/>
    <property type="evidence" value="ECO:0007669"/>
    <property type="project" value="TreeGrafter"/>
</dbReference>
<dbReference type="GO" id="GO:0005975">
    <property type="term" value="P:carbohydrate metabolic process"/>
    <property type="evidence" value="ECO:0007669"/>
    <property type="project" value="InterPro"/>
</dbReference>
<reference evidence="12 13" key="1">
    <citation type="journal article" date="2013" name="Syst. Appl. Microbiol.">
        <title>Phylogenetic position and virulence apparatus of the pear flower necrosis pathogen Erwinia piriflorinigrans CFBP 5888T as assessed by comparative genomics.</title>
        <authorList>
            <person name="Smits T.H."/>
            <person name="Rezzonico F."/>
            <person name="Lopez M.M."/>
            <person name="Blom J."/>
            <person name="Goesmann A."/>
            <person name="Frey J.E."/>
            <person name="Duffy B."/>
        </authorList>
    </citation>
    <scope>NUCLEOTIDE SEQUENCE [LARGE SCALE GENOMIC DNA]</scope>
    <source>
        <strain evidence="13">CFBP5888</strain>
    </source>
</reference>
<feature type="active site" description="Proton donor" evidence="8">
    <location>
        <position position="312"/>
    </location>
</feature>
<dbReference type="AlphaFoldDB" id="V5Z3Z6"/>
<dbReference type="PANTHER" id="PTHR22600">
    <property type="entry name" value="BETA-HEXOSAMINIDASE"/>
    <property type="match status" value="1"/>
</dbReference>
<dbReference type="Gene3D" id="3.30.379.10">
    <property type="entry name" value="Chitobiase/beta-hexosaminidase domain 2-like"/>
    <property type="match status" value="1"/>
</dbReference>
<comment type="similarity">
    <text evidence="2">Belongs to the glycosyl hydrolase 20 family.</text>
</comment>
<keyword evidence="9" id="KW-0732">Signal</keyword>
<evidence type="ECO:0000313" key="12">
    <source>
        <dbReference type="EMBL" id="CCG85739.1"/>
    </source>
</evidence>
<dbReference type="InterPro" id="IPR029018">
    <property type="entry name" value="Hex-like_dom2"/>
</dbReference>
<keyword evidence="4 12" id="KW-0378">Hydrolase</keyword>
<dbReference type="PRINTS" id="PR00738">
    <property type="entry name" value="GLHYDRLASE20"/>
</dbReference>
<evidence type="ECO:0000256" key="7">
    <source>
        <dbReference type="ARBA" id="ARBA00033000"/>
    </source>
</evidence>
<dbReference type="SUPFAM" id="SSF51445">
    <property type="entry name" value="(Trans)glycosidases"/>
    <property type="match status" value="1"/>
</dbReference>
<dbReference type="OrthoDB" id="9763537at2"/>
<dbReference type="GO" id="GO:0016231">
    <property type="term" value="F:beta-N-acetylglucosaminidase activity"/>
    <property type="evidence" value="ECO:0007669"/>
    <property type="project" value="TreeGrafter"/>
</dbReference>
<evidence type="ECO:0000256" key="2">
    <source>
        <dbReference type="ARBA" id="ARBA00006285"/>
    </source>
</evidence>
<evidence type="ECO:0000256" key="3">
    <source>
        <dbReference type="ARBA" id="ARBA00012663"/>
    </source>
</evidence>
<dbReference type="InterPro" id="IPR015882">
    <property type="entry name" value="HEX_bac_N"/>
</dbReference>
<dbReference type="Pfam" id="PF02838">
    <property type="entry name" value="Glyco_hydro_20b"/>
    <property type="match status" value="1"/>
</dbReference>
<evidence type="ECO:0000256" key="4">
    <source>
        <dbReference type="ARBA" id="ARBA00022801"/>
    </source>
</evidence>
<comment type="catalytic activity">
    <reaction evidence="1">
        <text>Hydrolysis of terminal non-reducing N-acetyl-D-hexosamine residues in N-acetyl-beta-D-hexosaminides.</text>
        <dbReference type="EC" id="3.2.1.52"/>
    </reaction>
</comment>
<dbReference type="Proteomes" id="UP000018217">
    <property type="component" value="Unassembled WGS sequence"/>
</dbReference>
<dbReference type="STRING" id="1161919.EPIR_0374"/>
<gene>
    <name evidence="12" type="primary">nahA</name>
    <name evidence="12" type="ORF">EPIR_0374</name>
</gene>
<proteinExistence type="inferred from homology"/>
<evidence type="ECO:0000256" key="9">
    <source>
        <dbReference type="SAM" id="SignalP"/>
    </source>
</evidence>
<feature type="signal peptide" evidence="9">
    <location>
        <begin position="1"/>
        <end position="25"/>
    </location>
</feature>
<keyword evidence="5 12" id="KW-0326">Glycosidase</keyword>
<accession>V5Z3Z6</accession>
<dbReference type="InterPro" id="IPR015883">
    <property type="entry name" value="Glyco_hydro_20_cat"/>
</dbReference>
<dbReference type="Gene3D" id="3.20.20.80">
    <property type="entry name" value="Glycosidases"/>
    <property type="match status" value="1"/>
</dbReference>
<dbReference type="Pfam" id="PF00728">
    <property type="entry name" value="Glyco_hydro_20"/>
    <property type="match status" value="2"/>
</dbReference>
<feature type="domain" description="Glycoside hydrolase family 20 catalytic" evidence="10">
    <location>
        <begin position="542"/>
        <end position="582"/>
    </location>
</feature>
<feature type="domain" description="Beta-hexosaminidase bacterial type N-terminal" evidence="11">
    <location>
        <begin position="29"/>
        <end position="152"/>
    </location>
</feature>
<evidence type="ECO:0000256" key="1">
    <source>
        <dbReference type="ARBA" id="ARBA00001231"/>
    </source>
</evidence>
<sequence>MLRSPCRIVLAFSVILPLCASATKARDLPLMPWPQKVELAADGASLTLVAPLDIQVRGDNLQEALPRWQQRLARQTGKPYYPLSPGATPVQINIAKPVAPVPQPDSDESYRLVVSQNGVRLDSATRFGAMRGMETLLQLVQNGALPLVTIDDRPRFSWRGIMIDSARHFMPVETLKRQIDGIAAARMNVFHWHLTDDQGWRFASRGFPQLQEKASGGLWYSAQQMRDVVSYATDRGVRVVPEIGLPGHTSALAVAMPQLFALPGRYKLEHGWGVFKPLLDPTNEQVYRLIDQLVGEVAAIFPDPYLHIGSDELDDAQWRQSERIRQFMTQHKLTDSHGLHAYFTQRVEKILAKHQRRAIVRNGVSYRDLPGSFVIQSWQGVDTLEEMAKHNYRGILSTGFNLDQAQTAAFHYRNEVWPQGLNGGDRVRAGETAQSWQFVLPRLKGDSLQGSFTLIDNASRWRGFIDFADRPRRMVSHLRWLSPTQLTFRVDSGLGELQPVLSLAGERLSGYWRVGNVRYPTIGSRLAQIPQGVEPVLLSKAQLRENLPGGEVVLWSEMVDENNIDTRLWPRAFVVAERLWSSSDVTDEENMYQRLAAVDRWSALSVGLQQHAQIQLQMMRLANSSDTTPLQIFVEALEPAQHDTRPHLKYCAGHASQMQPLNQLADILPAESNKVRELDRQVDALIDNRGDRQAALAIRRQLRLWQENIPQVESLLAQNPQLRSLLPLADRVEAISTMGLSLVDAIESERIFGAREVAKMQKQLDPEVLGQHELVVALVYPIEKLLRADK</sequence>
<evidence type="ECO:0000313" key="13">
    <source>
        <dbReference type="Proteomes" id="UP000018217"/>
    </source>
</evidence>
<dbReference type="EMBL" id="CAHS01000005">
    <property type="protein sequence ID" value="CCG85739.1"/>
    <property type="molecule type" value="Genomic_DNA"/>
</dbReference>
<feature type="chain" id="PRO_5004743270" description="beta-N-acetylhexosaminidase" evidence="9">
    <location>
        <begin position="26"/>
        <end position="790"/>
    </location>
</feature>
<protein>
    <recommendedName>
        <fullName evidence="3">beta-N-acetylhexosaminidase</fullName>
        <ecNumber evidence="3">3.2.1.52</ecNumber>
    </recommendedName>
    <alternativeName>
        <fullName evidence="6">Beta-N-acetylhexosaminidase</fullName>
    </alternativeName>
    <alternativeName>
        <fullName evidence="7">N-acetyl-beta-glucosaminidase</fullName>
    </alternativeName>
</protein>
<organism evidence="12 13">
    <name type="scientific">Erwinia piriflorinigrans CFBP 5888</name>
    <dbReference type="NCBI Taxonomy" id="1161919"/>
    <lineage>
        <taxon>Bacteria</taxon>
        <taxon>Pseudomonadati</taxon>
        <taxon>Pseudomonadota</taxon>
        <taxon>Gammaproteobacteria</taxon>
        <taxon>Enterobacterales</taxon>
        <taxon>Erwiniaceae</taxon>
        <taxon>Erwinia</taxon>
    </lineage>
</organism>
<comment type="caution">
    <text evidence="12">The sequence shown here is derived from an EMBL/GenBank/DDBJ whole genome shotgun (WGS) entry which is preliminary data.</text>
</comment>
<dbReference type="PANTHER" id="PTHR22600:SF57">
    <property type="entry name" value="BETA-N-ACETYLHEXOSAMINIDASE"/>
    <property type="match status" value="1"/>
</dbReference>
<dbReference type="SUPFAM" id="SSF55545">
    <property type="entry name" value="beta-N-acetylhexosaminidase-like domain"/>
    <property type="match status" value="1"/>
</dbReference>
<dbReference type="RefSeq" id="WP_023653582.1">
    <property type="nucleotide sequence ID" value="NZ_CAHS01000005.1"/>
</dbReference>
<evidence type="ECO:0000259" key="10">
    <source>
        <dbReference type="Pfam" id="PF00728"/>
    </source>
</evidence>
<evidence type="ECO:0000256" key="8">
    <source>
        <dbReference type="PIRSR" id="PIRSR625705-1"/>
    </source>
</evidence>
<evidence type="ECO:0000256" key="6">
    <source>
        <dbReference type="ARBA" id="ARBA00030512"/>
    </source>
</evidence>
<dbReference type="InterPro" id="IPR017853">
    <property type="entry name" value="GH"/>
</dbReference>
<keyword evidence="13" id="KW-1185">Reference proteome</keyword>
<evidence type="ECO:0000256" key="5">
    <source>
        <dbReference type="ARBA" id="ARBA00023295"/>
    </source>
</evidence>
<evidence type="ECO:0000259" key="11">
    <source>
        <dbReference type="Pfam" id="PF02838"/>
    </source>
</evidence>
<dbReference type="InterPro" id="IPR025705">
    <property type="entry name" value="Beta_hexosaminidase_sua/sub"/>
</dbReference>
<dbReference type="GO" id="GO:0005886">
    <property type="term" value="C:plasma membrane"/>
    <property type="evidence" value="ECO:0007669"/>
    <property type="project" value="TreeGrafter"/>
</dbReference>
<name>V5Z3Z6_9GAMM</name>
<dbReference type="EC" id="3.2.1.52" evidence="3"/>